<reference evidence="3 4" key="1">
    <citation type="submission" date="2024-08" db="EMBL/GenBank/DDBJ databases">
        <title>Whole-genome sequencing of halo(alkali)philic microorganisms from hypersaline lakes.</title>
        <authorList>
            <person name="Sorokin D.Y."/>
            <person name="Merkel A.Y."/>
            <person name="Messina E."/>
            <person name="Yakimov M."/>
        </authorList>
    </citation>
    <scope>NUCLEOTIDE SEQUENCE [LARGE SCALE GENOMIC DNA]</scope>
    <source>
        <strain evidence="3 4">Cl-TMA</strain>
    </source>
</reference>
<evidence type="ECO:0000259" key="2">
    <source>
        <dbReference type="PROSITE" id="PS51833"/>
    </source>
</evidence>
<gene>
    <name evidence="3" type="ORF">ACERLL_13835</name>
</gene>
<dbReference type="InterPro" id="IPR052340">
    <property type="entry name" value="RNase_Y/CdgJ"/>
</dbReference>
<organism evidence="3 4">
    <name type="scientific">Thiohalorhabdus methylotrophus</name>
    <dbReference type="NCBI Taxonomy" id="3242694"/>
    <lineage>
        <taxon>Bacteria</taxon>
        <taxon>Pseudomonadati</taxon>
        <taxon>Pseudomonadota</taxon>
        <taxon>Gammaproteobacteria</taxon>
        <taxon>Thiohalorhabdales</taxon>
        <taxon>Thiohalorhabdaceae</taxon>
        <taxon>Thiohalorhabdus</taxon>
    </lineage>
</organism>
<dbReference type="Pfam" id="PF00563">
    <property type="entry name" value="EAL"/>
    <property type="match status" value="1"/>
</dbReference>
<comment type="caution">
    <text evidence="3">The sequence shown here is derived from an EMBL/GenBank/DDBJ whole genome shotgun (WGS) entry which is preliminary data.</text>
</comment>
<feature type="domain" description="EAL" evidence="1">
    <location>
        <begin position="1"/>
        <end position="205"/>
    </location>
</feature>
<dbReference type="SUPFAM" id="SSF109604">
    <property type="entry name" value="HD-domain/PDEase-like"/>
    <property type="match status" value="1"/>
</dbReference>
<dbReference type="PANTHER" id="PTHR33525">
    <property type="match status" value="1"/>
</dbReference>
<feature type="domain" description="HDOD" evidence="2">
    <location>
        <begin position="196"/>
        <end position="384"/>
    </location>
</feature>
<dbReference type="PIRSF" id="PIRSF003180">
    <property type="entry name" value="DiGMPpdiest_YuxH"/>
    <property type="match status" value="1"/>
</dbReference>
<evidence type="ECO:0000313" key="3">
    <source>
        <dbReference type="EMBL" id="MFA9461900.1"/>
    </source>
</evidence>
<dbReference type="InterPro" id="IPR001633">
    <property type="entry name" value="EAL_dom"/>
</dbReference>
<dbReference type="PROSITE" id="PS51833">
    <property type="entry name" value="HDOD"/>
    <property type="match status" value="1"/>
</dbReference>
<dbReference type="EMBL" id="JBGUAW010000009">
    <property type="protein sequence ID" value="MFA9461900.1"/>
    <property type="molecule type" value="Genomic_DNA"/>
</dbReference>
<evidence type="ECO:0000259" key="1">
    <source>
        <dbReference type="PROSITE" id="PS50883"/>
    </source>
</evidence>
<dbReference type="RefSeq" id="WP_373656688.1">
    <property type="nucleotide sequence ID" value="NZ_JBGUAW010000009.1"/>
</dbReference>
<keyword evidence="4" id="KW-1185">Reference proteome</keyword>
<dbReference type="PROSITE" id="PS50883">
    <property type="entry name" value="EAL"/>
    <property type="match status" value="1"/>
</dbReference>
<dbReference type="Gene3D" id="1.10.3210.10">
    <property type="entry name" value="Hypothetical protein af1432"/>
    <property type="match status" value="1"/>
</dbReference>
<dbReference type="InterPro" id="IPR013976">
    <property type="entry name" value="HDOD"/>
</dbReference>
<dbReference type="InterPro" id="IPR035919">
    <property type="entry name" value="EAL_sf"/>
</dbReference>
<accession>A0ABV4U0Q0</accession>
<dbReference type="Proteomes" id="UP001575181">
    <property type="component" value="Unassembled WGS sequence"/>
</dbReference>
<dbReference type="Pfam" id="PF08668">
    <property type="entry name" value="HDOD"/>
    <property type="match status" value="1"/>
</dbReference>
<dbReference type="InterPro" id="IPR014408">
    <property type="entry name" value="dGMP_Pdiesterase_EAL/HD-GYP"/>
</dbReference>
<sequence length="400" mass="44556">MAGLLVARQPIFDQELQLSGYELLYRGPGQDGSPEEWGNRATSEVLVSLLTGEELERLVGGHPVYVNLTQEFLLDLPSLPLVPERMVLEVLEDVVVDPSLLASVQELARQGHTIALDDFVLQPENRKLLEMADLVKVDVQAHGWEQLAEVASSLRQYGARLVAEKVETHAEFTFCRYLGFDLFQGFFFAHPREVSCRPLSGSSLQLVNLLGRLHDPALTLEELIGLVEQDVSLSYRLLRLINSSYFPIHREVDSVARAVAYLGLNPVRTWVTWLAMARVEDKPQELMITSLVRARMAAALGQNMGNRPRDGYFTAGLFSSLDALVDRPMAEVVASLPISEDLSAALLRRDGPLGEVLGVVLRFERGEWEVKDALPLDSEEVGASYREAVAWVEELREALV</sequence>
<name>A0ABV4U0Q0_9GAMM</name>
<dbReference type="SUPFAM" id="SSF141868">
    <property type="entry name" value="EAL domain-like"/>
    <property type="match status" value="1"/>
</dbReference>
<protein>
    <submittedName>
        <fullName evidence="3">EAL and HDOD domain-containing protein</fullName>
    </submittedName>
</protein>
<dbReference type="PANTHER" id="PTHR33525:SF4">
    <property type="entry name" value="CYCLIC DI-GMP PHOSPHODIESTERASE CDGJ"/>
    <property type="match status" value="1"/>
</dbReference>
<dbReference type="Gene3D" id="3.20.20.450">
    <property type="entry name" value="EAL domain"/>
    <property type="match status" value="1"/>
</dbReference>
<evidence type="ECO:0000313" key="4">
    <source>
        <dbReference type="Proteomes" id="UP001575181"/>
    </source>
</evidence>
<proteinExistence type="predicted"/>
<dbReference type="SMART" id="SM00052">
    <property type="entry name" value="EAL"/>
    <property type="match status" value="1"/>
</dbReference>